<dbReference type="InterPro" id="IPR012337">
    <property type="entry name" value="RNaseH-like_sf"/>
</dbReference>
<dbReference type="InterPro" id="IPR036397">
    <property type="entry name" value="RNaseH_sf"/>
</dbReference>
<accession>A0AA38TS21</accession>
<dbReference type="Gene3D" id="3.30.420.10">
    <property type="entry name" value="Ribonuclease H-like superfamily/Ribonuclease H"/>
    <property type="match status" value="1"/>
</dbReference>
<keyword evidence="1" id="KW-0645">Protease</keyword>
<comment type="caution">
    <text evidence="4">The sequence shown here is derived from an EMBL/GenBank/DDBJ whole genome shotgun (WGS) entry which is preliminary data.</text>
</comment>
<reference evidence="4" key="1">
    <citation type="submission" date="2023-03" db="EMBL/GenBank/DDBJ databases">
        <title>Chromosome-scale reference genome and RAD-based genetic map of yellow starthistle (Centaurea solstitialis) reveal putative structural variation and QTLs associated with invader traits.</title>
        <authorList>
            <person name="Reatini B."/>
            <person name="Cang F.A."/>
            <person name="Jiang Q."/>
            <person name="Mckibben M.T.W."/>
            <person name="Barker M.S."/>
            <person name="Rieseberg L.H."/>
            <person name="Dlugosch K.M."/>
        </authorList>
    </citation>
    <scope>NUCLEOTIDE SEQUENCE</scope>
    <source>
        <strain evidence="4">CAN-66</strain>
        <tissue evidence="4">Leaf</tissue>
    </source>
</reference>
<dbReference type="GO" id="GO:0003676">
    <property type="term" value="F:nucleic acid binding"/>
    <property type="evidence" value="ECO:0007669"/>
    <property type="project" value="InterPro"/>
</dbReference>
<dbReference type="GO" id="GO:0008233">
    <property type="term" value="F:peptidase activity"/>
    <property type="evidence" value="ECO:0007669"/>
    <property type="project" value="UniProtKB-KW"/>
</dbReference>
<sequence length="326" mass="37199">MTGSGSTIRGKEAIGMMALHETLRNLCINSAWTYSVFLTIHPRPRRGGNGHKIGDDSGIMSLLENFKRFEGGHVAFGDNPKGGKVSGKGKISKAVMTFEDVNYVEQLKYNLLSVSQVCDKKHSILFNDDECLILSPEFKIVDENMILLRAPRKDNVYCLDLEDVSSKSSLNCLLSNTSLSESSLWHRRMCHMNFKNMNKLVKVWLEVYLLKNFSCDDHCVSCLKRKQHKSTHKSKEVNTISSPLRLLHMDLFGPTNVMSIGKKSYCLVIVDDYSRFTWVFFLRTKDETSGLIKPFVNRVENKTNLKVKKSSNQTILKLFIVKHFFE</sequence>
<feature type="domain" description="Retrovirus-related Pol polyprotein from transposon TNT 1-94-like beta-barrel" evidence="3">
    <location>
        <begin position="62"/>
        <end position="120"/>
    </location>
</feature>
<evidence type="ECO:0000259" key="2">
    <source>
        <dbReference type="Pfam" id="PF13976"/>
    </source>
</evidence>
<keyword evidence="1" id="KW-0378">Hydrolase</keyword>
<dbReference type="Proteomes" id="UP001172457">
    <property type="component" value="Chromosome 1"/>
</dbReference>
<dbReference type="AlphaFoldDB" id="A0AA38TS21"/>
<evidence type="ECO:0000313" key="5">
    <source>
        <dbReference type="Proteomes" id="UP001172457"/>
    </source>
</evidence>
<evidence type="ECO:0000259" key="3">
    <source>
        <dbReference type="Pfam" id="PF22936"/>
    </source>
</evidence>
<dbReference type="InterPro" id="IPR054722">
    <property type="entry name" value="PolX-like_BBD"/>
</dbReference>
<dbReference type="InterPro" id="IPR039537">
    <property type="entry name" value="Retrotran_Ty1/copia-like"/>
</dbReference>
<feature type="domain" description="GAG-pre-integrase" evidence="2">
    <location>
        <begin position="155"/>
        <end position="227"/>
    </location>
</feature>
<proteinExistence type="predicted"/>
<dbReference type="SUPFAM" id="SSF53098">
    <property type="entry name" value="Ribonuclease H-like"/>
    <property type="match status" value="1"/>
</dbReference>
<keyword evidence="5" id="KW-1185">Reference proteome</keyword>
<name>A0AA38TS21_9ASTR</name>
<dbReference type="Pfam" id="PF13976">
    <property type="entry name" value="gag_pre-integrs"/>
    <property type="match status" value="1"/>
</dbReference>
<organism evidence="4 5">
    <name type="scientific">Centaurea solstitialis</name>
    <name type="common">yellow star-thistle</name>
    <dbReference type="NCBI Taxonomy" id="347529"/>
    <lineage>
        <taxon>Eukaryota</taxon>
        <taxon>Viridiplantae</taxon>
        <taxon>Streptophyta</taxon>
        <taxon>Embryophyta</taxon>
        <taxon>Tracheophyta</taxon>
        <taxon>Spermatophyta</taxon>
        <taxon>Magnoliopsida</taxon>
        <taxon>eudicotyledons</taxon>
        <taxon>Gunneridae</taxon>
        <taxon>Pentapetalae</taxon>
        <taxon>asterids</taxon>
        <taxon>campanulids</taxon>
        <taxon>Asterales</taxon>
        <taxon>Asteraceae</taxon>
        <taxon>Carduoideae</taxon>
        <taxon>Cardueae</taxon>
        <taxon>Centaureinae</taxon>
        <taxon>Centaurea</taxon>
    </lineage>
</organism>
<dbReference type="Pfam" id="PF22936">
    <property type="entry name" value="Pol_BBD"/>
    <property type="match status" value="1"/>
</dbReference>
<dbReference type="InterPro" id="IPR025724">
    <property type="entry name" value="GAG-pre-integrase_dom"/>
</dbReference>
<evidence type="ECO:0000256" key="1">
    <source>
        <dbReference type="ARBA" id="ARBA00022670"/>
    </source>
</evidence>
<gene>
    <name evidence="4" type="ORF">OSB04_001810</name>
</gene>
<dbReference type="GO" id="GO:0006508">
    <property type="term" value="P:proteolysis"/>
    <property type="evidence" value="ECO:0007669"/>
    <property type="project" value="UniProtKB-KW"/>
</dbReference>
<dbReference type="PANTHER" id="PTHR42648:SF32">
    <property type="entry name" value="RIBONUCLEASE H-LIKE DOMAIN, GAG-PRE-INTEGRASE DOMAIN PROTEIN-RELATED"/>
    <property type="match status" value="1"/>
</dbReference>
<evidence type="ECO:0000313" key="4">
    <source>
        <dbReference type="EMBL" id="KAJ9565844.1"/>
    </source>
</evidence>
<dbReference type="PANTHER" id="PTHR42648">
    <property type="entry name" value="TRANSPOSASE, PUTATIVE-RELATED"/>
    <property type="match status" value="1"/>
</dbReference>
<protein>
    <submittedName>
        <fullName evidence="4">Uncharacterized protein</fullName>
    </submittedName>
</protein>
<dbReference type="EMBL" id="JARYMX010000001">
    <property type="protein sequence ID" value="KAJ9565844.1"/>
    <property type="molecule type" value="Genomic_DNA"/>
</dbReference>